<evidence type="ECO:0000256" key="2">
    <source>
        <dbReference type="ARBA" id="ARBA00022676"/>
    </source>
</evidence>
<reference evidence="5 6" key="1">
    <citation type="submission" date="2019-11" db="EMBL/GenBank/DDBJ databases">
        <title>Bacillus idriensis genome.</title>
        <authorList>
            <person name="Konopka E.N."/>
            <person name="Newman J.D."/>
        </authorList>
    </citation>
    <scope>NUCLEOTIDE SEQUENCE [LARGE SCALE GENOMIC DNA]</scope>
    <source>
        <strain evidence="5 6">DSM 19097</strain>
    </source>
</reference>
<dbReference type="PANTHER" id="PTHR22916">
    <property type="entry name" value="GLYCOSYLTRANSFERASE"/>
    <property type="match status" value="1"/>
</dbReference>
<dbReference type="SUPFAM" id="SSF53448">
    <property type="entry name" value="Nucleotide-diphospho-sugar transferases"/>
    <property type="match status" value="1"/>
</dbReference>
<protein>
    <submittedName>
        <fullName evidence="5">Glycosyltransferase</fullName>
    </submittedName>
</protein>
<keyword evidence="6" id="KW-1185">Reference proteome</keyword>
<dbReference type="Proteomes" id="UP000441585">
    <property type="component" value="Unassembled WGS sequence"/>
</dbReference>
<dbReference type="AlphaFoldDB" id="A0A6I2M7M7"/>
<evidence type="ECO:0000256" key="3">
    <source>
        <dbReference type="ARBA" id="ARBA00022679"/>
    </source>
</evidence>
<sequence length="329" mass="39534">MCEVRPEKILLSIIVPIYNVEKYLDDCIKSLTESSMDNIEIVLINDGSTDKSRLIMEKYEKIDNRIRCLNKKNEGLGAARNSGLEIATGKYIMFLDSDDYIKSDTLPLLLQEIETNTYDILIFNGEGFFDGNGKVCIKKYFHIKEKANFYKDSIKKYCLLDLHSACFKIQSKEFIEQNRMFFPKENYYGEDVSYWLKSIEKTKSIKYIDINVYRRRYREGSIMVNMERNSRDRLLSYGELIHLSNDKVINNFIRNYLFKWWMRGLYNTKFLEEINTVINEEEFKRYMYNNGNYYQKFKYKIWNRQWKTIMKLLTYLSIGYRRLILLLLN</sequence>
<dbReference type="InterPro" id="IPR029044">
    <property type="entry name" value="Nucleotide-diphossugar_trans"/>
</dbReference>
<dbReference type="EMBL" id="WKKF01000002">
    <property type="protein sequence ID" value="MRX54255.1"/>
    <property type="molecule type" value="Genomic_DNA"/>
</dbReference>
<proteinExistence type="inferred from homology"/>
<evidence type="ECO:0000313" key="6">
    <source>
        <dbReference type="Proteomes" id="UP000441585"/>
    </source>
</evidence>
<dbReference type="PANTHER" id="PTHR22916:SF51">
    <property type="entry name" value="GLYCOSYLTRANSFERASE EPSH-RELATED"/>
    <property type="match status" value="1"/>
</dbReference>
<gene>
    <name evidence="5" type="ORF">GJU41_09745</name>
</gene>
<dbReference type="InterPro" id="IPR001173">
    <property type="entry name" value="Glyco_trans_2-like"/>
</dbReference>
<name>A0A6I2M7M7_9BACI</name>
<keyword evidence="3 5" id="KW-0808">Transferase</keyword>
<comment type="caution">
    <text evidence="5">The sequence shown here is derived from an EMBL/GenBank/DDBJ whole genome shotgun (WGS) entry which is preliminary data.</text>
</comment>
<keyword evidence="2" id="KW-0328">Glycosyltransferase</keyword>
<organism evidence="5 6">
    <name type="scientific">Metabacillus idriensis</name>
    <dbReference type="NCBI Taxonomy" id="324768"/>
    <lineage>
        <taxon>Bacteria</taxon>
        <taxon>Bacillati</taxon>
        <taxon>Bacillota</taxon>
        <taxon>Bacilli</taxon>
        <taxon>Bacillales</taxon>
        <taxon>Bacillaceae</taxon>
        <taxon>Metabacillus</taxon>
    </lineage>
</organism>
<dbReference type="GO" id="GO:0016757">
    <property type="term" value="F:glycosyltransferase activity"/>
    <property type="evidence" value="ECO:0007669"/>
    <property type="project" value="UniProtKB-KW"/>
</dbReference>
<feature type="domain" description="Glycosyltransferase 2-like" evidence="4">
    <location>
        <begin position="12"/>
        <end position="159"/>
    </location>
</feature>
<dbReference type="Gene3D" id="3.90.550.10">
    <property type="entry name" value="Spore Coat Polysaccharide Biosynthesis Protein SpsA, Chain A"/>
    <property type="match status" value="1"/>
</dbReference>
<accession>A0A6I2M7M7</accession>
<dbReference type="RefSeq" id="WP_154318464.1">
    <property type="nucleotide sequence ID" value="NZ_CAJGAA010000002.1"/>
</dbReference>
<dbReference type="CDD" id="cd00761">
    <property type="entry name" value="Glyco_tranf_GTA_type"/>
    <property type="match status" value="1"/>
</dbReference>
<evidence type="ECO:0000256" key="1">
    <source>
        <dbReference type="ARBA" id="ARBA00006739"/>
    </source>
</evidence>
<evidence type="ECO:0000313" key="5">
    <source>
        <dbReference type="EMBL" id="MRX54255.1"/>
    </source>
</evidence>
<comment type="similarity">
    <text evidence="1">Belongs to the glycosyltransferase 2 family.</text>
</comment>
<evidence type="ECO:0000259" key="4">
    <source>
        <dbReference type="Pfam" id="PF00535"/>
    </source>
</evidence>
<dbReference type="Pfam" id="PF00535">
    <property type="entry name" value="Glycos_transf_2"/>
    <property type="match status" value="1"/>
</dbReference>